<dbReference type="AlphaFoldDB" id="X1KSK1"/>
<protein>
    <submittedName>
        <fullName evidence="1">Uncharacterized protein</fullName>
    </submittedName>
</protein>
<sequence length="54" mass="6210">IYNTIRKTATVSPTDQYYHVTSRGNVDRPNSTIVAILRKNTKTKNVDVILYKEL</sequence>
<dbReference type="EMBL" id="BARU01045788">
    <property type="protein sequence ID" value="GAH96600.1"/>
    <property type="molecule type" value="Genomic_DNA"/>
</dbReference>
<reference evidence="1" key="1">
    <citation type="journal article" date="2014" name="Front. Microbiol.">
        <title>High frequency of phylogenetically diverse reductive dehalogenase-homologous genes in deep subseafloor sedimentary metagenomes.</title>
        <authorList>
            <person name="Kawai M."/>
            <person name="Futagami T."/>
            <person name="Toyoda A."/>
            <person name="Takaki Y."/>
            <person name="Nishi S."/>
            <person name="Hori S."/>
            <person name="Arai W."/>
            <person name="Tsubouchi T."/>
            <person name="Morono Y."/>
            <person name="Uchiyama I."/>
            <person name="Ito T."/>
            <person name="Fujiyama A."/>
            <person name="Inagaki F."/>
            <person name="Takami H."/>
        </authorList>
    </citation>
    <scope>NUCLEOTIDE SEQUENCE</scope>
    <source>
        <strain evidence="1">Expedition CK06-06</strain>
    </source>
</reference>
<evidence type="ECO:0000313" key="1">
    <source>
        <dbReference type="EMBL" id="GAH96600.1"/>
    </source>
</evidence>
<feature type="non-terminal residue" evidence="1">
    <location>
        <position position="1"/>
    </location>
</feature>
<comment type="caution">
    <text evidence="1">The sequence shown here is derived from an EMBL/GenBank/DDBJ whole genome shotgun (WGS) entry which is preliminary data.</text>
</comment>
<gene>
    <name evidence="1" type="ORF">S03H2_69336</name>
</gene>
<name>X1KSK1_9ZZZZ</name>
<accession>X1KSK1</accession>
<proteinExistence type="predicted"/>
<organism evidence="1">
    <name type="scientific">marine sediment metagenome</name>
    <dbReference type="NCBI Taxonomy" id="412755"/>
    <lineage>
        <taxon>unclassified sequences</taxon>
        <taxon>metagenomes</taxon>
        <taxon>ecological metagenomes</taxon>
    </lineage>
</organism>